<evidence type="ECO:0000259" key="4">
    <source>
        <dbReference type="Pfam" id="PF25967"/>
    </source>
</evidence>
<dbReference type="GO" id="GO:0015562">
    <property type="term" value="F:efflux transmembrane transporter activity"/>
    <property type="evidence" value="ECO:0007669"/>
    <property type="project" value="TreeGrafter"/>
</dbReference>
<evidence type="ECO:0000256" key="1">
    <source>
        <dbReference type="ARBA" id="ARBA00009477"/>
    </source>
</evidence>
<dbReference type="Pfam" id="PF25876">
    <property type="entry name" value="HH_MFP_RND"/>
    <property type="match status" value="1"/>
</dbReference>
<dbReference type="AlphaFoldDB" id="A0A512DU39"/>
<name>A0A512DU39_9PROT</name>
<dbReference type="PANTHER" id="PTHR30469">
    <property type="entry name" value="MULTIDRUG RESISTANCE PROTEIN MDTA"/>
    <property type="match status" value="1"/>
</dbReference>
<feature type="domain" description="CusB-like beta-barrel" evidence="3">
    <location>
        <begin position="196"/>
        <end position="267"/>
    </location>
</feature>
<sequence>MALALTGCDQTTVAAPAAPPTPVRVETVKLEPASRVQRYAAVIRPRIEADIGFRVGGKVVERLVDVGAPVQAGTPLARLDPADLDARVRAAEAQRRSALALAANAKSEFARYAKLHAKGWATAQEYDKRRAAVETADAAIRELDAQLGIARDNARYATLIADGPGRVTSVLVEPGQVVSQGQTVFRIARAGELEVLANVPESQVGMLDQSDLTAELWSMPGISIKGRLRELAPSADAATRTYQARIALDAPPPGIQLGMTASLVVTTAGQGDVARLPMTALAKQDGKPAMWVLNAEGNGVALRPIGIGGYSGDRVTVLDGLEQGDRVVTAGVHKLYETQKVRVWTEPVR</sequence>
<dbReference type="InterPro" id="IPR058627">
    <property type="entry name" value="MdtA-like_C"/>
</dbReference>
<evidence type="ECO:0000259" key="3">
    <source>
        <dbReference type="Pfam" id="PF25954"/>
    </source>
</evidence>
<evidence type="ECO:0000313" key="6">
    <source>
        <dbReference type="Proteomes" id="UP000321523"/>
    </source>
</evidence>
<dbReference type="GO" id="GO:1990281">
    <property type="term" value="C:efflux pump complex"/>
    <property type="evidence" value="ECO:0007669"/>
    <property type="project" value="TreeGrafter"/>
</dbReference>
<protein>
    <submittedName>
        <fullName evidence="5">Multidrug transporter</fullName>
    </submittedName>
</protein>
<dbReference type="Gene3D" id="2.40.50.100">
    <property type="match status" value="1"/>
</dbReference>
<comment type="similarity">
    <text evidence="1">Belongs to the membrane fusion protein (MFP) (TC 8.A.1) family.</text>
</comment>
<dbReference type="NCBIfam" id="TIGR01730">
    <property type="entry name" value="RND_mfp"/>
    <property type="match status" value="1"/>
</dbReference>
<dbReference type="EMBL" id="BJYZ01000019">
    <property type="protein sequence ID" value="GEO39991.1"/>
    <property type="molecule type" value="Genomic_DNA"/>
</dbReference>
<dbReference type="InterPro" id="IPR006143">
    <property type="entry name" value="RND_pump_MFP"/>
</dbReference>
<keyword evidence="6" id="KW-1185">Reference proteome</keyword>
<accession>A0A512DU39</accession>
<evidence type="ECO:0000259" key="2">
    <source>
        <dbReference type="Pfam" id="PF25876"/>
    </source>
</evidence>
<dbReference type="PANTHER" id="PTHR30469:SF38">
    <property type="entry name" value="HLYD FAMILY SECRETION PROTEIN"/>
    <property type="match status" value="1"/>
</dbReference>
<evidence type="ECO:0000313" key="5">
    <source>
        <dbReference type="EMBL" id="GEO39991.1"/>
    </source>
</evidence>
<dbReference type="SUPFAM" id="SSF111369">
    <property type="entry name" value="HlyD-like secretion proteins"/>
    <property type="match status" value="1"/>
</dbReference>
<dbReference type="Gene3D" id="2.40.30.170">
    <property type="match status" value="1"/>
</dbReference>
<feature type="domain" description="Multidrug resistance protein MdtA-like C-terminal permuted SH3" evidence="4">
    <location>
        <begin position="281"/>
        <end position="333"/>
    </location>
</feature>
<dbReference type="Pfam" id="PF25954">
    <property type="entry name" value="Beta-barrel_RND_2"/>
    <property type="match status" value="1"/>
</dbReference>
<dbReference type="Pfam" id="PF25967">
    <property type="entry name" value="RND-MFP_C"/>
    <property type="match status" value="1"/>
</dbReference>
<reference evidence="5 6" key="1">
    <citation type="submission" date="2019-07" db="EMBL/GenBank/DDBJ databases">
        <title>Whole genome shotgun sequence of Skermanella aerolata NBRC 106429.</title>
        <authorList>
            <person name="Hosoyama A."/>
            <person name="Uohara A."/>
            <person name="Ohji S."/>
            <person name="Ichikawa N."/>
        </authorList>
    </citation>
    <scope>NUCLEOTIDE SEQUENCE [LARGE SCALE GENOMIC DNA]</scope>
    <source>
        <strain evidence="5 6">NBRC 106429</strain>
    </source>
</reference>
<comment type="caution">
    <text evidence="5">The sequence shown here is derived from an EMBL/GenBank/DDBJ whole genome shotgun (WGS) entry which is preliminary data.</text>
</comment>
<dbReference type="InterPro" id="IPR058792">
    <property type="entry name" value="Beta-barrel_RND_2"/>
</dbReference>
<proteinExistence type="inferred from homology"/>
<feature type="domain" description="Multidrug resistance protein MdtA-like alpha-helical hairpin" evidence="2">
    <location>
        <begin position="90"/>
        <end position="156"/>
    </location>
</feature>
<dbReference type="Gene3D" id="1.10.287.470">
    <property type="entry name" value="Helix hairpin bin"/>
    <property type="match status" value="1"/>
</dbReference>
<dbReference type="Proteomes" id="UP000321523">
    <property type="component" value="Unassembled WGS sequence"/>
</dbReference>
<dbReference type="Gene3D" id="2.40.420.20">
    <property type="match status" value="1"/>
</dbReference>
<dbReference type="InterPro" id="IPR058624">
    <property type="entry name" value="MdtA-like_HH"/>
</dbReference>
<gene>
    <name evidence="5" type="ORF">SAE02_41390</name>
</gene>
<organism evidence="5 6">
    <name type="scientific">Skermanella aerolata</name>
    <dbReference type="NCBI Taxonomy" id="393310"/>
    <lineage>
        <taxon>Bacteria</taxon>
        <taxon>Pseudomonadati</taxon>
        <taxon>Pseudomonadota</taxon>
        <taxon>Alphaproteobacteria</taxon>
        <taxon>Rhodospirillales</taxon>
        <taxon>Azospirillaceae</taxon>
        <taxon>Skermanella</taxon>
    </lineage>
</organism>